<dbReference type="AlphaFoldDB" id="A0A0N1PF16"/>
<evidence type="ECO:0000256" key="8">
    <source>
        <dbReference type="ARBA" id="ARBA00022842"/>
    </source>
</evidence>
<organism evidence="10 11">
    <name type="scientific">Papilio xuthus</name>
    <name type="common">Asian swallowtail butterfly</name>
    <dbReference type="NCBI Taxonomy" id="66420"/>
    <lineage>
        <taxon>Eukaryota</taxon>
        <taxon>Metazoa</taxon>
        <taxon>Ecdysozoa</taxon>
        <taxon>Arthropoda</taxon>
        <taxon>Hexapoda</taxon>
        <taxon>Insecta</taxon>
        <taxon>Pterygota</taxon>
        <taxon>Neoptera</taxon>
        <taxon>Endopterygota</taxon>
        <taxon>Lepidoptera</taxon>
        <taxon>Glossata</taxon>
        <taxon>Ditrysia</taxon>
        <taxon>Papilionoidea</taxon>
        <taxon>Papilionidae</taxon>
        <taxon>Papilioninae</taxon>
        <taxon>Papilio</taxon>
    </lineage>
</organism>
<dbReference type="Proteomes" id="UP000053268">
    <property type="component" value="Unassembled WGS sequence"/>
</dbReference>
<dbReference type="PANTHER" id="PTHR12153:SF18">
    <property type="entry name" value="SELENOPROTEIN O"/>
    <property type="match status" value="1"/>
</dbReference>
<dbReference type="STRING" id="66420.A0A0N1PF16"/>
<evidence type="ECO:0000313" key="10">
    <source>
        <dbReference type="EMBL" id="KPJ03867.1"/>
    </source>
</evidence>
<evidence type="ECO:0000256" key="2">
    <source>
        <dbReference type="ARBA" id="ARBA00009747"/>
    </source>
</evidence>
<reference evidence="10 11" key="1">
    <citation type="journal article" date="2015" name="Nat. Commun.">
        <title>Outbred genome sequencing and CRISPR/Cas9 gene editing in butterflies.</title>
        <authorList>
            <person name="Li X."/>
            <person name="Fan D."/>
            <person name="Zhang W."/>
            <person name="Liu G."/>
            <person name="Zhang L."/>
            <person name="Zhao L."/>
            <person name="Fang X."/>
            <person name="Chen L."/>
            <person name="Dong Y."/>
            <person name="Chen Y."/>
            <person name="Ding Y."/>
            <person name="Zhao R."/>
            <person name="Feng M."/>
            <person name="Zhu Y."/>
            <person name="Feng Y."/>
            <person name="Jiang X."/>
            <person name="Zhu D."/>
            <person name="Xiang H."/>
            <person name="Feng X."/>
            <person name="Li S."/>
            <person name="Wang J."/>
            <person name="Zhang G."/>
            <person name="Kronforst M.R."/>
            <person name="Wang W."/>
        </authorList>
    </citation>
    <scope>NUCLEOTIDE SEQUENCE [LARGE SCALE GENOMIC DNA]</scope>
    <source>
        <strain evidence="10">Ya'a_city_454_Px</strain>
        <tissue evidence="10">Whole body</tissue>
    </source>
</reference>
<keyword evidence="6" id="KW-0547">Nucleotide-binding</keyword>
<evidence type="ECO:0000256" key="7">
    <source>
        <dbReference type="ARBA" id="ARBA00022840"/>
    </source>
</evidence>
<evidence type="ECO:0000313" key="11">
    <source>
        <dbReference type="Proteomes" id="UP000053268"/>
    </source>
</evidence>
<comment type="similarity">
    <text evidence="2">Belongs to the SELO family.</text>
</comment>
<evidence type="ECO:0000256" key="4">
    <source>
        <dbReference type="ARBA" id="ARBA00022695"/>
    </source>
</evidence>
<sequence>MVATWQGVGFTHGVLNTDNVSVLGVTIDYGPYGFMQHYYEHYVPNTSDDAGRYAFNKQPEILVWNLEKFAEALEPILSDDEKQRIKDIKNTLANYVKNKITVTYMRKLGLSEVRDGDEKLVKDLLQMMQQTMADYTQTFRQLAESIVLLYQN</sequence>
<evidence type="ECO:0000256" key="5">
    <source>
        <dbReference type="ARBA" id="ARBA00022723"/>
    </source>
</evidence>
<evidence type="ECO:0000256" key="3">
    <source>
        <dbReference type="ARBA" id="ARBA00022679"/>
    </source>
</evidence>
<dbReference type="GO" id="GO:0046872">
    <property type="term" value="F:metal ion binding"/>
    <property type="evidence" value="ECO:0007669"/>
    <property type="project" value="UniProtKB-KW"/>
</dbReference>
<evidence type="ECO:0000256" key="6">
    <source>
        <dbReference type="ARBA" id="ARBA00022741"/>
    </source>
</evidence>
<keyword evidence="8" id="KW-0460">Magnesium</keyword>
<evidence type="ECO:0000256" key="1">
    <source>
        <dbReference type="ARBA" id="ARBA00001946"/>
    </source>
</evidence>
<keyword evidence="11" id="KW-1185">Reference proteome</keyword>
<dbReference type="PANTHER" id="PTHR12153">
    <property type="entry name" value="SELENOPROTEIN O"/>
    <property type="match status" value="1"/>
</dbReference>
<keyword evidence="5" id="KW-0479">Metal-binding</keyword>
<keyword evidence="7" id="KW-0067">ATP-binding</keyword>
<keyword evidence="4" id="KW-0548">Nucleotidyltransferase</keyword>
<proteinExistence type="inferred from homology"/>
<dbReference type="Pfam" id="PF02696">
    <property type="entry name" value="SelO"/>
    <property type="match status" value="1"/>
</dbReference>
<evidence type="ECO:0000256" key="9">
    <source>
        <dbReference type="ARBA" id="ARBA00031547"/>
    </source>
</evidence>
<dbReference type="EMBL" id="KQ459058">
    <property type="protein sequence ID" value="KPJ03867.1"/>
    <property type="molecule type" value="Genomic_DNA"/>
</dbReference>
<dbReference type="InterPro" id="IPR003846">
    <property type="entry name" value="SelO"/>
</dbReference>
<keyword evidence="3" id="KW-0808">Transferase</keyword>
<name>A0A0N1PF16_PAPXU</name>
<accession>A0A0N1PF16</accession>
<comment type="cofactor">
    <cofactor evidence="1">
        <name>Mg(2+)</name>
        <dbReference type="ChEBI" id="CHEBI:18420"/>
    </cofactor>
</comment>
<dbReference type="GO" id="GO:0016779">
    <property type="term" value="F:nucleotidyltransferase activity"/>
    <property type="evidence" value="ECO:0007669"/>
    <property type="project" value="UniProtKB-KW"/>
</dbReference>
<gene>
    <name evidence="10" type="ORF">RR46_00657</name>
</gene>
<dbReference type="GO" id="GO:0005524">
    <property type="term" value="F:ATP binding"/>
    <property type="evidence" value="ECO:0007669"/>
    <property type="project" value="UniProtKB-KW"/>
</dbReference>
<protein>
    <recommendedName>
        <fullName evidence="9">Selenoprotein O</fullName>
    </recommendedName>
</protein>